<keyword evidence="7" id="KW-0677">Repeat</keyword>
<evidence type="ECO:0000256" key="9">
    <source>
        <dbReference type="SAM" id="MobiDB-lite"/>
    </source>
</evidence>
<organism evidence="11 12">
    <name type="scientific">Aphanomyces stellatus</name>
    <dbReference type="NCBI Taxonomy" id="120398"/>
    <lineage>
        <taxon>Eukaryota</taxon>
        <taxon>Sar</taxon>
        <taxon>Stramenopiles</taxon>
        <taxon>Oomycota</taxon>
        <taxon>Saprolegniomycetes</taxon>
        <taxon>Saprolegniales</taxon>
        <taxon>Verrucalvaceae</taxon>
        <taxon>Aphanomyces</taxon>
    </lineage>
</organism>
<dbReference type="OrthoDB" id="42736at2759"/>
<protein>
    <recommendedName>
        <fullName evidence="2">tRNA (guanine(46)-N(7))-methyltransferase</fullName>
        <ecNumber evidence="2">2.1.1.33</ecNumber>
    </recommendedName>
</protein>
<dbReference type="NCBIfam" id="TIGR00756">
    <property type="entry name" value="PPR"/>
    <property type="match status" value="2"/>
</dbReference>
<dbReference type="Proteomes" id="UP000332933">
    <property type="component" value="Unassembled WGS sequence"/>
</dbReference>
<evidence type="ECO:0000256" key="8">
    <source>
        <dbReference type="PROSITE-ProRule" id="PRU00708"/>
    </source>
</evidence>
<dbReference type="Pfam" id="PF13041">
    <property type="entry name" value="PPR_2"/>
    <property type="match status" value="1"/>
</dbReference>
<dbReference type="SUPFAM" id="SSF53335">
    <property type="entry name" value="S-adenosyl-L-methionine-dependent methyltransferases"/>
    <property type="match status" value="1"/>
</dbReference>
<dbReference type="PANTHER" id="PTHR47447">
    <property type="entry name" value="OS03G0856100 PROTEIN"/>
    <property type="match status" value="1"/>
</dbReference>
<dbReference type="EC" id="2.1.1.33" evidence="2"/>
<evidence type="ECO:0000313" key="12">
    <source>
        <dbReference type="Proteomes" id="UP000332933"/>
    </source>
</evidence>
<evidence type="ECO:0000256" key="5">
    <source>
        <dbReference type="ARBA" id="ARBA00022691"/>
    </source>
</evidence>
<reference evidence="10" key="2">
    <citation type="submission" date="2019-06" db="EMBL/GenBank/DDBJ databases">
        <title>Genomics analysis of Aphanomyces spp. identifies a new class of oomycete effector associated with host adaptation.</title>
        <authorList>
            <person name="Gaulin E."/>
        </authorList>
    </citation>
    <scope>NUCLEOTIDE SEQUENCE</scope>
    <source>
        <strain evidence="10">CBS 578.67</strain>
    </source>
</reference>
<dbReference type="GO" id="GO:0008176">
    <property type="term" value="F:tRNA (guanine(46)-N7)-methyltransferase activity"/>
    <property type="evidence" value="ECO:0007669"/>
    <property type="project" value="UniProtKB-EC"/>
</dbReference>
<dbReference type="EMBL" id="VJMH01000436">
    <property type="protein sequence ID" value="KAF0716270.1"/>
    <property type="molecule type" value="Genomic_DNA"/>
</dbReference>
<reference evidence="11 12" key="1">
    <citation type="submission" date="2019-03" db="EMBL/GenBank/DDBJ databases">
        <authorList>
            <person name="Gaulin E."/>
            <person name="Dumas B."/>
        </authorList>
    </citation>
    <scope>NUCLEOTIDE SEQUENCE [LARGE SCALE GENOMIC DNA]</scope>
    <source>
        <strain evidence="11">CBS 568.67</strain>
    </source>
</reference>
<dbReference type="InterPro" id="IPR011990">
    <property type="entry name" value="TPR-like_helical_dom_sf"/>
</dbReference>
<evidence type="ECO:0000256" key="1">
    <source>
        <dbReference type="ARBA" id="ARBA00000142"/>
    </source>
</evidence>
<keyword evidence="4" id="KW-0808">Transferase</keyword>
<accession>A0A485KCX2</accession>
<dbReference type="Pfam" id="PF01535">
    <property type="entry name" value="PPR"/>
    <property type="match status" value="1"/>
</dbReference>
<dbReference type="PROSITE" id="PS51375">
    <property type="entry name" value="PPR"/>
    <property type="match status" value="2"/>
</dbReference>
<evidence type="ECO:0000256" key="6">
    <source>
        <dbReference type="ARBA" id="ARBA00022694"/>
    </source>
</evidence>
<feature type="repeat" description="PPR" evidence="8">
    <location>
        <begin position="206"/>
        <end position="240"/>
    </location>
</feature>
<keyword evidence="5" id="KW-0949">S-adenosyl-L-methionine</keyword>
<dbReference type="PROSITE" id="PS51625">
    <property type="entry name" value="SAM_MT_TRMB"/>
    <property type="match status" value="1"/>
</dbReference>
<keyword evidence="12" id="KW-1185">Reference proteome</keyword>
<evidence type="ECO:0000256" key="7">
    <source>
        <dbReference type="ARBA" id="ARBA00022737"/>
    </source>
</evidence>
<dbReference type="EMBL" id="CAADRA010000436">
    <property type="protein sequence ID" value="VFT80113.1"/>
    <property type="molecule type" value="Genomic_DNA"/>
</dbReference>
<evidence type="ECO:0000313" key="10">
    <source>
        <dbReference type="EMBL" id="KAF0716270.1"/>
    </source>
</evidence>
<feature type="repeat" description="PPR" evidence="8">
    <location>
        <begin position="170"/>
        <end position="200"/>
    </location>
</feature>
<comment type="catalytic activity">
    <reaction evidence="1">
        <text>guanosine(46) in tRNA + S-adenosyl-L-methionine = N(7)-methylguanosine(46) in tRNA + S-adenosyl-L-homocysteine</text>
        <dbReference type="Rhea" id="RHEA:42708"/>
        <dbReference type="Rhea" id="RHEA-COMP:10188"/>
        <dbReference type="Rhea" id="RHEA-COMP:10189"/>
        <dbReference type="ChEBI" id="CHEBI:57856"/>
        <dbReference type="ChEBI" id="CHEBI:59789"/>
        <dbReference type="ChEBI" id="CHEBI:74269"/>
        <dbReference type="ChEBI" id="CHEBI:74480"/>
        <dbReference type="EC" id="2.1.1.33"/>
    </reaction>
</comment>
<dbReference type="Pfam" id="PF02390">
    <property type="entry name" value="Methyltransf_4"/>
    <property type="match status" value="1"/>
</dbReference>
<dbReference type="InterPro" id="IPR002885">
    <property type="entry name" value="PPR_rpt"/>
</dbReference>
<feature type="region of interest" description="Disordered" evidence="9">
    <location>
        <begin position="352"/>
        <end position="371"/>
    </location>
</feature>
<evidence type="ECO:0000256" key="3">
    <source>
        <dbReference type="ARBA" id="ARBA00022603"/>
    </source>
</evidence>
<evidence type="ECO:0000256" key="2">
    <source>
        <dbReference type="ARBA" id="ARBA00011977"/>
    </source>
</evidence>
<evidence type="ECO:0000313" key="11">
    <source>
        <dbReference type="EMBL" id="VFT80113.1"/>
    </source>
</evidence>
<dbReference type="InterPro" id="IPR003358">
    <property type="entry name" value="tRNA_(Gua-N-7)_MeTrfase_Trmb"/>
</dbReference>
<name>A0A485KCX2_9STRA</name>
<dbReference type="AlphaFoldDB" id="A0A485KCX2"/>
<evidence type="ECO:0000256" key="4">
    <source>
        <dbReference type="ARBA" id="ARBA00022679"/>
    </source>
</evidence>
<dbReference type="Gene3D" id="3.40.50.150">
    <property type="entry name" value="Vaccinia Virus protein VP39"/>
    <property type="match status" value="1"/>
</dbReference>
<feature type="region of interest" description="Disordered" evidence="9">
    <location>
        <begin position="1"/>
        <end position="136"/>
    </location>
</feature>
<keyword evidence="6" id="KW-0819">tRNA processing</keyword>
<dbReference type="PANTHER" id="PTHR47447:SF23">
    <property type="entry name" value="PENTACOTRIPEPTIDE-REPEAT REGION OF PRORP DOMAIN-CONTAINING PROTEIN"/>
    <property type="match status" value="1"/>
</dbReference>
<feature type="compositionally biased region" description="Basic and acidic residues" evidence="9">
    <location>
        <begin position="67"/>
        <end position="93"/>
    </location>
</feature>
<gene>
    <name evidence="11" type="primary">Aste57867_2930</name>
    <name evidence="10" type="ORF">As57867_002922</name>
    <name evidence="11" type="ORF">ASTE57867_2930</name>
</gene>
<feature type="compositionally biased region" description="Basic and acidic residues" evidence="9">
    <location>
        <begin position="30"/>
        <end position="57"/>
    </location>
</feature>
<sequence>MAPPTTPKDNASAKKPFQKKPFQKKPFQKKPYEGGKKPYEGGKKPYEGGKKPYEGGKKPFVKKQFQKRTDDTKQTHDGGPKSFEKKKSLDVSKKPFPKKPFHKASDAPTPNPALAMKRKFDTKPSSSKKPKKDDPETVKLNKLIATCASRKQLVEAQAAFDSAVNQGLANAYTYVNMMNVCVRCGMLQSAIGIFDKMQTFAKLVPDVVAYTTLLKGLCGDGRLADAMSYVKQMEAAKVPLNVRTVNTLLRGCILTGDVAVAESVFQAATTRWQVTPDVSTWEYVVALLCRNLQLKKALSVFGRGLLACGDAVGGNAAILLHVARAAALLGDTATATKYLAMTAAALETVQPLAANEDDSNEGGKRGWGADSESRRESLAVFLANKKAELRREMGLIERYLGDSTADDNDDIDATLAAYKRVFLIPLDGDDDGGVSPTALAHGVLDTMGLRQLLKKHRPDTVDSIEPKFAAKLKGPVLRMRKVFGTKETPLKVEICSGAGEWIVAQAAADAAAARWVAMEIRHDRVCQIFAQAVLERVRNLAIVAGDAAVALQRHLAPGLADFVFVNQPEPPQQTGTAAATTQAKHLLTPAFLADCVRFLKLDGRLTIVTDNKWYAQLLLKTVAKLDHVAPVPLKKTQTAESIAGFHIYLGHPPKECGVADEGSSSYFDRLAKQDKIRASQSTYFISIARKE</sequence>
<keyword evidence="3" id="KW-0489">Methyltransferase</keyword>
<feature type="compositionally biased region" description="Basic residues" evidence="9">
    <location>
        <begin position="16"/>
        <end position="28"/>
    </location>
</feature>
<dbReference type="InterPro" id="IPR029063">
    <property type="entry name" value="SAM-dependent_MTases_sf"/>
</dbReference>
<dbReference type="Gene3D" id="1.25.40.10">
    <property type="entry name" value="Tetratricopeptide repeat domain"/>
    <property type="match status" value="1"/>
</dbReference>
<proteinExistence type="predicted"/>